<feature type="compositionally biased region" description="Polar residues" evidence="1">
    <location>
        <begin position="128"/>
        <end position="137"/>
    </location>
</feature>
<proteinExistence type="predicted"/>
<feature type="region of interest" description="Disordered" evidence="1">
    <location>
        <begin position="71"/>
        <end position="92"/>
    </location>
</feature>
<protein>
    <submittedName>
        <fullName evidence="2">Uncharacterized protein</fullName>
    </submittedName>
</protein>
<sequence length="154" mass="17455">MDWSHLQMQVCPSFNSYSSDKLADVAAKVGEEECARNSDRPGSEIYSGEVTATIRIPSCSSLLPRKLHDSVIADESSQSLDRRQDFPTKGAYQRSKREILVAMVKSREEKADVTDKSDHSKEARNFVDASQEQNLTIQERDHPGRKTGLRRQWN</sequence>
<organism evidence="2">
    <name type="scientific">Vitis vinifera</name>
    <name type="common">Grape</name>
    <dbReference type="NCBI Taxonomy" id="29760"/>
    <lineage>
        <taxon>Eukaryota</taxon>
        <taxon>Viridiplantae</taxon>
        <taxon>Streptophyta</taxon>
        <taxon>Embryophyta</taxon>
        <taxon>Tracheophyta</taxon>
        <taxon>Spermatophyta</taxon>
        <taxon>Magnoliopsida</taxon>
        <taxon>eudicotyledons</taxon>
        <taxon>Gunneridae</taxon>
        <taxon>Pentapetalae</taxon>
        <taxon>rosids</taxon>
        <taxon>Vitales</taxon>
        <taxon>Vitaceae</taxon>
        <taxon>Viteae</taxon>
        <taxon>Vitis</taxon>
    </lineage>
</organism>
<reference evidence="2" key="1">
    <citation type="journal article" date="2007" name="PLoS ONE">
        <title>The first genome sequence of an elite grapevine cultivar (Pinot noir Vitis vinifera L.): coping with a highly heterozygous genome.</title>
        <authorList>
            <person name="Velasco R."/>
            <person name="Zharkikh A."/>
            <person name="Troggio M."/>
            <person name="Cartwright D.A."/>
            <person name="Cestaro A."/>
            <person name="Pruss D."/>
            <person name="Pindo M."/>
            <person name="FitzGerald L.M."/>
            <person name="Vezzulli S."/>
            <person name="Reid J."/>
            <person name="Malacarne G."/>
            <person name="Iliev D."/>
            <person name="Coppola G."/>
            <person name="Wardell B."/>
            <person name="Micheletti D."/>
            <person name="Macalma T."/>
            <person name="Facci M."/>
            <person name="Mitchell J.T."/>
            <person name="Perazzolli M."/>
            <person name="Eldredge G."/>
            <person name="Gatto P."/>
            <person name="Oyzerski R."/>
            <person name="Moretto M."/>
            <person name="Gutin N."/>
            <person name="Stefanini M."/>
            <person name="Chen Y."/>
            <person name="Segala C."/>
            <person name="Davenport C."/>
            <person name="Dematte L."/>
            <person name="Mraz A."/>
            <person name="Battilana J."/>
            <person name="Stormo K."/>
            <person name="Costa F."/>
            <person name="Tao Q."/>
            <person name="Si-Ammour A."/>
            <person name="Harkins T."/>
            <person name="Lackey A."/>
            <person name="Perbost C."/>
            <person name="Taillon B."/>
            <person name="Stella A."/>
            <person name="Solovyev V."/>
            <person name="Fawcett J.A."/>
            <person name="Sterck L."/>
            <person name="Vandepoele K."/>
            <person name="Grando S.M."/>
            <person name="Toppo S."/>
            <person name="Moser C."/>
            <person name="Lanchbury J."/>
            <person name="Bogden R."/>
            <person name="Skolnick M."/>
            <person name="Sgaramella V."/>
            <person name="Bhatnagar S.K."/>
            <person name="Fontana P."/>
            <person name="Gutin A."/>
            <person name="Van de Peer Y."/>
            <person name="Salamini F."/>
            <person name="Viola R."/>
        </authorList>
    </citation>
    <scope>NUCLEOTIDE SEQUENCE</scope>
</reference>
<feature type="compositionally biased region" description="Basic residues" evidence="1">
    <location>
        <begin position="145"/>
        <end position="154"/>
    </location>
</feature>
<feature type="region of interest" description="Disordered" evidence="1">
    <location>
        <begin position="107"/>
        <end position="154"/>
    </location>
</feature>
<evidence type="ECO:0000313" key="2">
    <source>
        <dbReference type="EMBL" id="CAN60521.1"/>
    </source>
</evidence>
<dbReference type="EMBL" id="AM433636">
    <property type="protein sequence ID" value="CAN60521.1"/>
    <property type="molecule type" value="Genomic_DNA"/>
</dbReference>
<evidence type="ECO:0000256" key="1">
    <source>
        <dbReference type="SAM" id="MobiDB-lite"/>
    </source>
</evidence>
<name>A5AS86_VITVI</name>
<accession>A5AS86</accession>
<dbReference type="AlphaFoldDB" id="A5AS86"/>
<feature type="compositionally biased region" description="Basic and acidic residues" evidence="1">
    <location>
        <begin position="107"/>
        <end position="125"/>
    </location>
</feature>
<gene>
    <name evidence="2" type="ORF">VITISV_004645</name>
</gene>